<dbReference type="PATRIC" id="fig|1544413.3.peg.1785"/>
<keyword evidence="8" id="KW-0413">Isomerase</keyword>
<organism evidence="11 12">
    <name type="scientific">Corynebacterium lowii</name>
    <dbReference type="NCBI Taxonomy" id="1544413"/>
    <lineage>
        <taxon>Bacteria</taxon>
        <taxon>Bacillati</taxon>
        <taxon>Actinomycetota</taxon>
        <taxon>Actinomycetes</taxon>
        <taxon>Mycobacteriales</taxon>
        <taxon>Corynebacteriaceae</taxon>
        <taxon>Corynebacterium</taxon>
    </lineage>
</organism>
<dbReference type="EC" id="3.6.4.13" evidence="11"/>
<dbReference type="InterPro" id="IPR011545">
    <property type="entry name" value="DEAD/DEAH_box_helicase_dom"/>
</dbReference>
<evidence type="ECO:0000256" key="4">
    <source>
        <dbReference type="ARBA" id="ARBA00022806"/>
    </source>
</evidence>
<dbReference type="GO" id="GO:0005524">
    <property type="term" value="F:ATP binding"/>
    <property type="evidence" value="ECO:0007669"/>
    <property type="project" value="UniProtKB-KW"/>
</dbReference>
<dbReference type="PROSITE" id="PS51192">
    <property type="entry name" value="HELICASE_ATP_BIND_1"/>
    <property type="match status" value="1"/>
</dbReference>
<keyword evidence="4 11" id="KW-0347">Helicase</keyword>
<evidence type="ECO:0000256" key="1">
    <source>
        <dbReference type="ARBA" id="ARBA00022741"/>
    </source>
</evidence>
<keyword evidence="5" id="KW-0067">ATP-binding</keyword>
<keyword evidence="2" id="KW-0227">DNA damage</keyword>
<dbReference type="Pfam" id="PF08494">
    <property type="entry name" value="DEAD_assoc"/>
    <property type="match status" value="1"/>
</dbReference>
<dbReference type="Gene3D" id="3.40.50.300">
    <property type="entry name" value="P-loop containing nucleotide triphosphate hydrolases"/>
    <property type="match status" value="2"/>
</dbReference>
<dbReference type="InterPro" id="IPR001650">
    <property type="entry name" value="Helicase_C-like"/>
</dbReference>
<dbReference type="EMBL" id="LKEV01000005">
    <property type="protein sequence ID" value="KQB86034.1"/>
    <property type="molecule type" value="Genomic_DNA"/>
</dbReference>
<dbReference type="Pfam" id="PF23235">
    <property type="entry name" value="WHD_3rd_Lhr"/>
    <property type="match status" value="1"/>
</dbReference>
<dbReference type="OrthoDB" id="9815222at2"/>
<evidence type="ECO:0000313" key="11">
    <source>
        <dbReference type="EMBL" id="KQB86034.1"/>
    </source>
</evidence>
<dbReference type="InterPro" id="IPR052511">
    <property type="entry name" value="ATP-dep_Helicase"/>
</dbReference>
<dbReference type="GO" id="GO:0003724">
    <property type="term" value="F:RNA helicase activity"/>
    <property type="evidence" value="ECO:0007669"/>
    <property type="project" value="UniProtKB-EC"/>
</dbReference>
<evidence type="ECO:0000256" key="3">
    <source>
        <dbReference type="ARBA" id="ARBA00022801"/>
    </source>
</evidence>
<dbReference type="InterPro" id="IPR027417">
    <property type="entry name" value="P-loop_NTPase"/>
</dbReference>
<evidence type="ECO:0000256" key="2">
    <source>
        <dbReference type="ARBA" id="ARBA00022763"/>
    </source>
</evidence>
<dbReference type="InterPro" id="IPR013701">
    <property type="entry name" value="Lhr-like_DEAD/DEAH_assoc"/>
</dbReference>
<evidence type="ECO:0000259" key="9">
    <source>
        <dbReference type="PROSITE" id="PS51192"/>
    </source>
</evidence>
<dbReference type="PANTHER" id="PTHR47962:SF5">
    <property type="entry name" value="ATP-DEPENDENT HELICASE LHR-RELATED"/>
    <property type="match status" value="1"/>
</dbReference>
<dbReference type="InterPro" id="IPR055367">
    <property type="entry name" value="WH4_Lhr"/>
</dbReference>
<comment type="caution">
    <text evidence="11">The sequence shown here is derived from an EMBL/GenBank/DDBJ whole genome shotgun (WGS) entry which is preliminary data.</text>
</comment>
<keyword evidence="7" id="KW-0234">DNA repair</keyword>
<dbReference type="CDD" id="cd17922">
    <property type="entry name" value="DEXHc_LHR-like"/>
    <property type="match status" value="1"/>
</dbReference>
<dbReference type="SMART" id="SM00487">
    <property type="entry name" value="DEXDc"/>
    <property type="match status" value="1"/>
</dbReference>
<dbReference type="GO" id="GO:0003677">
    <property type="term" value="F:DNA binding"/>
    <property type="evidence" value="ECO:0007669"/>
    <property type="project" value="UniProtKB-KW"/>
</dbReference>
<dbReference type="SUPFAM" id="SSF52540">
    <property type="entry name" value="P-loop containing nucleoside triphosphate hydrolases"/>
    <property type="match status" value="1"/>
</dbReference>
<sequence length="1308" mass="143522">MALFDSFHPRVSTWFQERFGEPTPVQAQAWEAIGAGKNALVVAPTGSGKTLAAFLTAISRLIDAPPGTKVLYISPLKALGAGVERNLRKPIEEMGLDITVGVRSGDTPQSERRKLLRNPPDILITTPESAYLMLTSRARATLATVHTVIVDEIHALAGSKRGVHLALSLERLAQFADFQRIGLSATVRPLEAVAEFLGGNHPVEIIAPPAHKNWELRVHGIDVEVIAENVYRQVMGQRSTLIFVNARRAAEKLTSRINELYAQEHEPEALAEPLRRDPAQLMKSTDTAGSAPTFIARAHHGSVSTQERAEIEAALKEGSIRAVVATSSLELGIDMGAVDLVIQVESPLSVAAGLQRVGRAGHTVGATSTGEFYPQHQADLFQMAVIVSRMRQGLIEEIHIPRNPLDVLTQQTIAEVSQRDIPVGQWYDTVRRAYPYRDLSREVFDSIVDLVTGYYPSTDFAELKPHLIVEEGVLKARPSAQRVAVTSGGTIPDRGLYGVFLIGAAEGLRRVGELDEEMVYESRVGDVFTLGASSWRIEEITKDQVLVSPAPGHTGRLPFWTGDQTGRPAELGRAVGQARREVASISKDLDERAYRDIVEYLDKQREATGVIPDERTLVLERFRDELGDWRAILHSPYGRGVNAAWALAVGAEYATDEGIVMRVSTENPPTADLFALHDPAREVADKVSESALFAARFRECAGRALLLPRRHPGRRSPLWQQRHRAAKLLDAARKYPTFPIVLETVRECLHDVYDLPALEELHRALAQGTVRIKEVTTASPSPFAASMLFTYTGAFMYEEDRPQAESRLDSNLLSALLGTADLRDILDPDLLDIQPRQPRTAEEFADLLREAGPAPITPEYENFARALGHRVIRINLAGRPHFAQAADAPLLDKPEELAARWARSRGPFTAAEAYEALGVSPEVLDRLPLSRGHFRQGIEELEYCDADVLDSIRRRSLARARKATEPVSPQAYANFLLDWQHITTPLHGVDGLYEVLEQLAGVALTPQDWENRVLPARVEDYAPPMLDELTASGEIRIVGTGASMMLLPYDHAPEPPELNEQQREVVEAFDGGAYLFQELLGRVSLNGTELRRTLWELVAAGVVSPDSFSRLRARASGEVRRRTPADTLGRWSLTAQGDLPLADLWLRRYGVVTRGSVTTEGGNFAHAYRVLSRYEEHGQVMRGMFIEGLGAAQFSSPAVIDRVRSARSAPTIALAACDPANPYGAALPWPRSGLSRASGAVVVLGEGQLYAYLRGKSLSTFGPIEEVVPALQGVGPVEKIDGRPALTHPLLPVLRAAGAKIMPRGIKL</sequence>
<evidence type="ECO:0000256" key="6">
    <source>
        <dbReference type="ARBA" id="ARBA00023125"/>
    </source>
</evidence>
<dbReference type="Proteomes" id="UP000050488">
    <property type="component" value="Unassembled WGS sequence"/>
</dbReference>
<evidence type="ECO:0000256" key="7">
    <source>
        <dbReference type="ARBA" id="ARBA00023204"/>
    </source>
</evidence>
<dbReference type="InterPro" id="IPR045628">
    <property type="entry name" value="Lhr_WH_dom"/>
</dbReference>
<evidence type="ECO:0000256" key="5">
    <source>
        <dbReference type="ARBA" id="ARBA00022840"/>
    </source>
</evidence>
<keyword evidence="1" id="KW-0547">Nucleotide-binding</keyword>
<evidence type="ECO:0000259" key="10">
    <source>
        <dbReference type="PROSITE" id="PS51194"/>
    </source>
</evidence>
<evidence type="ECO:0000256" key="8">
    <source>
        <dbReference type="ARBA" id="ARBA00023235"/>
    </source>
</evidence>
<dbReference type="PROSITE" id="PS51194">
    <property type="entry name" value="HELICASE_CTER"/>
    <property type="match status" value="1"/>
</dbReference>
<dbReference type="Pfam" id="PF19306">
    <property type="entry name" value="WHD_Lhr"/>
    <property type="match status" value="1"/>
</dbReference>
<dbReference type="SMART" id="SM00382">
    <property type="entry name" value="AAA"/>
    <property type="match status" value="1"/>
</dbReference>
<dbReference type="InterPro" id="IPR014001">
    <property type="entry name" value="Helicase_ATP-bd"/>
</dbReference>
<dbReference type="InterPro" id="IPR003593">
    <property type="entry name" value="AAA+_ATPase"/>
</dbReference>
<dbReference type="Pfam" id="PF00270">
    <property type="entry name" value="DEAD"/>
    <property type="match status" value="1"/>
</dbReference>
<keyword evidence="3 11" id="KW-0378">Hydrolase</keyword>
<dbReference type="GO" id="GO:0016887">
    <property type="term" value="F:ATP hydrolysis activity"/>
    <property type="evidence" value="ECO:0007669"/>
    <property type="project" value="TreeGrafter"/>
</dbReference>
<dbReference type="Pfam" id="PF23234">
    <property type="entry name" value="WHD_4th_Lhr"/>
    <property type="match status" value="1"/>
</dbReference>
<name>A0A0N8W090_9CORY</name>
<keyword evidence="12" id="KW-1185">Reference proteome</keyword>
<keyword evidence="6" id="KW-0238">DNA-binding</keyword>
<evidence type="ECO:0000313" key="12">
    <source>
        <dbReference type="Proteomes" id="UP000050488"/>
    </source>
</evidence>
<accession>A0A0N8W090</accession>
<proteinExistence type="predicted"/>
<dbReference type="PANTHER" id="PTHR47962">
    <property type="entry name" value="ATP-DEPENDENT HELICASE LHR-RELATED-RELATED"/>
    <property type="match status" value="1"/>
</dbReference>
<protein>
    <submittedName>
        <fullName evidence="11">ATP-dependent RNA helicase RhlE</fullName>
        <ecNumber evidence="11">3.6.4.13</ecNumber>
    </submittedName>
</protein>
<reference evidence="11 12" key="1">
    <citation type="submission" date="2015-10" db="EMBL/GenBank/DDBJ databases">
        <title>Corynebacteirum lowii and Corynebacterium oculi species nova, derived from human clinical disease and and emended description of Corynebacterium mastiditis.</title>
        <authorList>
            <person name="Bernard K."/>
            <person name="Pacheco A.L."/>
            <person name="Mcdougall C."/>
            <person name="Burtx T."/>
            <person name="Weibe D."/>
            <person name="Tyler S."/>
            <person name="Olson A.B."/>
            <person name="Cnockaert M."/>
            <person name="Eguchi H."/>
            <person name="Kuwahara T."/>
            <person name="Nakayama-Imaohji H."/>
            <person name="Boudewijins M."/>
            <person name="Van Hoecke F."/>
            <person name="Bernier A.-M."/>
            <person name="Vandamme P."/>
        </authorList>
    </citation>
    <scope>NUCLEOTIDE SEQUENCE [LARGE SCALE GENOMIC DNA]</scope>
    <source>
        <strain evidence="11 12">NML 130206</strain>
    </source>
</reference>
<dbReference type="InterPro" id="IPR055368">
    <property type="entry name" value="WH3_Lhr"/>
</dbReference>
<gene>
    <name evidence="11" type="primary">rhlE_1</name>
    <name evidence="11" type="ORF">Clow_01777</name>
</gene>
<dbReference type="STRING" id="1544413.Clow_01777"/>
<dbReference type="GO" id="GO:0006281">
    <property type="term" value="P:DNA repair"/>
    <property type="evidence" value="ECO:0007669"/>
    <property type="project" value="UniProtKB-KW"/>
</dbReference>
<dbReference type="Pfam" id="PF00271">
    <property type="entry name" value="Helicase_C"/>
    <property type="match status" value="1"/>
</dbReference>
<dbReference type="RefSeq" id="WP_055178397.1">
    <property type="nucleotide sequence ID" value="NZ_JAUSQY010000001.1"/>
</dbReference>
<feature type="domain" description="Helicase C-terminal" evidence="10">
    <location>
        <begin position="226"/>
        <end position="406"/>
    </location>
</feature>
<feature type="domain" description="Helicase ATP-binding" evidence="9">
    <location>
        <begin position="30"/>
        <end position="205"/>
    </location>
</feature>
<dbReference type="SMART" id="SM00490">
    <property type="entry name" value="HELICc"/>
    <property type="match status" value="1"/>
</dbReference>